<dbReference type="STRING" id="1314751.GCA_001591425_01336"/>
<dbReference type="Pfam" id="PF14178">
    <property type="entry name" value="YppF"/>
    <property type="match status" value="1"/>
</dbReference>
<evidence type="ECO:0008006" key="3">
    <source>
        <dbReference type="Google" id="ProtNLM"/>
    </source>
</evidence>
<evidence type="ECO:0000313" key="1">
    <source>
        <dbReference type="EMBL" id="AST91605.1"/>
    </source>
</evidence>
<protein>
    <recommendedName>
        <fullName evidence="3">YppF-like protein</fullName>
    </recommendedName>
</protein>
<name>A0A223KQ13_9BACI</name>
<dbReference type="EMBL" id="CP018866">
    <property type="protein sequence ID" value="AST91605.1"/>
    <property type="molecule type" value="Genomic_DNA"/>
</dbReference>
<dbReference type="KEGG" id="bcoh:BC6307_10080"/>
<accession>A0A223KQ13</accession>
<sequence>MVLEDLRKRFMNGKSYEPMNVNELLDYARQLYLKNELTITQYRKVIKELENKGAYFPTIEAEVEIS</sequence>
<proteinExistence type="predicted"/>
<dbReference type="Proteomes" id="UP000215224">
    <property type="component" value="Chromosome"/>
</dbReference>
<evidence type="ECO:0000313" key="2">
    <source>
        <dbReference type="Proteomes" id="UP000215224"/>
    </source>
</evidence>
<organism evidence="1 2">
    <name type="scientific">Sutcliffiella cohnii</name>
    <dbReference type="NCBI Taxonomy" id="33932"/>
    <lineage>
        <taxon>Bacteria</taxon>
        <taxon>Bacillati</taxon>
        <taxon>Bacillota</taxon>
        <taxon>Bacilli</taxon>
        <taxon>Bacillales</taxon>
        <taxon>Bacillaceae</taxon>
        <taxon>Sutcliffiella</taxon>
    </lineage>
</organism>
<keyword evidence="2" id="KW-1185">Reference proteome</keyword>
<dbReference type="AlphaFoldDB" id="A0A223KQ13"/>
<dbReference type="InterPro" id="IPR025553">
    <property type="entry name" value="YppF"/>
</dbReference>
<dbReference type="RefSeq" id="WP_066413737.1">
    <property type="nucleotide sequence ID" value="NZ_CP018866.1"/>
</dbReference>
<gene>
    <name evidence="1" type="ORF">BC6307_10080</name>
</gene>
<reference evidence="1 2" key="1">
    <citation type="submission" date="2016-12" db="EMBL/GenBank/DDBJ databases">
        <title>The whole genome sequencing and assembly of Bacillus cohnii DSM 6307T strain.</title>
        <authorList>
            <person name="Lee Y.-J."/>
            <person name="Yi H."/>
            <person name="Bahn Y.-S."/>
            <person name="Kim J.F."/>
            <person name="Lee D.-W."/>
        </authorList>
    </citation>
    <scope>NUCLEOTIDE SEQUENCE [LARGE SCALE GENOMIC DNA]</scope>
    <source>
        <strain evidence="1 2">DSM 6307</strain>
    </source>
</reference>